<name>A0ABN2NJN0_9PSEU</name>
<feature type="compositionally biased region" description="Pro residues" evidence="8">
    <location>
        <begin position="379"/>
        <end position="388"/>
    </location>
</feature>
<feature type="domain" description="Protein kinase" evidence="9">
    <location>
        <begin position="10"/>
        <end position="275"/>
    </location>
</feature>
<sequence>MGHAEEFGPYRLDELVGRGGMGEVWRAWDTRRRRTVALKRLGAEHSGNREFEARFRRECELAARLAAPHVIPIHDYGEIDGRLFLDMRLVDGEDLGSRLRTLGRLEPAAAVAVITQLASALDAAHAAGLVHRDVKPSNALITADDFVYLVDFGIVKALASDTVLTSTDGVVGTAGYLAPERITGSGEDARSDVYALACVLYECLTGSKPFPAATAAAVVLAHVNSPVPRPGDRDARLRAFDAVVAAGMAKEPAARPESAGALARMAAAALRAPFVPVGPPLAGGPTAFGPTLPGPGGAAPSSRSGPGGAASAPAAASGGGSSSGGGPGPGSGPSAPGGYAPAGSGNGYGGGYGPGGTRAGGRGFAEAPPTMIGPVWGSTPPPQPPAPPRRPRWPWAAGIGVLLVAAAVAAVVVRPWERQADPVVEVPVITSSTTAAPPTPPPAAVPAVQRIVSLGGDPRSLVVDDRDAHVVIVPKRFTDQVVPVELASGAVGLPLDVSEAGGGIAQDAAGGLWVPRCAPGGGACSLDEVEREGPLRTGAALDRVPTNLVLEKRTGLAHVVVLKGGVSSVAGVDTATGRVVGGPVPLGSGNANLALSPDGNVLAFADGTGLVSLMSTRSSQVLGTVATGEGSTYLAFSPDGRRLYVSAGAAGTVAAVDVATRRLAAPAMPVDPGLAGIAVSADGSRLYVADKDSGMLDVLDAATLKTLAPAIRIGGAPTVVAVSGNRVLVLDEATDSLVVLG</sequence>
<evidence type="ECO:0000256" key="7">
    <source>
        <dbReference type="PROSITE-ProRule" id="PRU10141"/>
    </source>
</evidence>
<dbReference type="SMART" id="SM00220">
    <property type="entry name" value="S_TKc"/>
    <property type="match status" value="1"/>
</dbReference>
<evidence type="ECO:0000313" key="11">
    <source>
        <dbReference type="Proteomes" id="UP001500449"/>
    </source>
</evidence>
<dbReference type="EMBL" id="BAAAQK010000025">
    <property type="protein sequence ID" value="GAA1872253.1"/>
    <property type="molecule type" value="Genomic_DNA"/>
</dbReference>
<feature type="region of interest" description="Disordered" evidence="8">
    <location>
        <begin position="351"/>
        <end position="391"/>
    </location>
</feature>
<evidence type="ECO:0000313" key="10">
    <source>
        <dbReference type="EMBL" id="GAA1872253.1"/>
    </source>
</evidence>
<dbReference type="SUPFAM" id="SSF51004">
    <property type="entry name" value="C-terminal (heme d1) domain of cytochrome cd1-nitrite reductase"/>
    <property type="match status" value="1"/>
</dbReference>
<dbReference type="Pfam" id="PF00069">
    <property type="entry name" value="Pkinase"/>
    <property type="match status" value="1"/>
</dbReference>
<evidence type="ECO:0000256" key="6">
    <source>
        <dbReference type="ARBA" id="ARBA00022840"/>
    </source>
</evidence>
<evidence type="ECO:0000259" key="9">
    <source>
        <dbReference type="PROSITE" id="PS50011"/>
    </source>
</evidence>
<dbReference type="InterPro" id="IPR000719">
    <property type="entry name" value="Prot_kinase_dom"/>
</dbReference>
<protein>
    <recommendedName>
        <fullName evidence="1">non-specific serine/threonine protein kinase</fullName>
        <ecNumber evidence="1">2.7.11.1</ecNumber>
    </recommendedName>
</protein>
<keyword evidence="6 7" id="KW-0067">ATP-binding</keyword>
<feature type="compositionally biased region" description="Gly residues" evidence="8">
    <location>
        <begin position="351"/>
        <end position="363"/>
    </location>
</feature>
<evidence type="ECO:0000256" key="8">
    <source>
        <dbReference type="SAM" id="MobiDB-lite"/>
    </source>
</evidence>
<dbReference type="InterPro" id="IPR015943">
    <property type="entry name" value="WD40/YVTN_repeat-like_dom_sf"/>
</dbReference>
<dbReference type="Gene3D" id="3.30.200.20">
    <property type="entry name" value="Phosphorylase Kinase, domain 1"/>
    <property type="match status" value="1"/>
</dbReference>
<dbReference type="SUPFAM" id="SSF56112">
    <property type="entry name" value="Protein kinase-like (PK-like)"/>
    <property type="match status" value="1"/>
</dbReference>
<dbReference type="PROSITE" id="PS00107">
    <property type="entry name" value="PROTEIN_KINASE_ATP"/>
    <property type="match status" value="1"/>
</dbReference>
<dbReference type="InterPro" id="IPR011009">
    <property type="entry name" value="Kinase-like_dom_sf"/>
</dbReference>
<dbReference type="EC" id="2.7.11.1" evidence="1"/>
<feature type="compositionally biased region" description="Gly residues" evidence="8">
    <location>
        <begin position="317"/>
        <end position="331"/>
    </location>
</feature>
<keyword evidence="4 7" id="KW-0547">Nucleotide-binding</keyword>
<gene>
    <name evidence="10" type="ORF">GCM10009836_61430</name>
</gene>
<reference evidence="10 11" key="1">
    <citation type="journal article" date="2019" name="Int. J. Syst. Evol. Microbiol.">
        <title>The Global Catalogue of Microorganisms (GCM) 10K type strain sequencing project: providing services to taxonomists for standard genome sequencing and annotation.</title>
        <authorList>
            <consortium name="The Broad Institute Genomics Platform"/>
            <consortium name="The Broad Institute Genome Sequencing Center for Infectious Disease"/>
            <person name="Wu L."/>
            <person name="Ma J."/>
        </authorList>
    </citation>
    <scope>NUCLEOTIDE SEQUENCE [LARGE SCALE GENOMIC DNA]</scope>
    <source>
        <strain evidence="10 11">JCM 16009</strain>
    </source>
</reference>
<keyword evidence="11" id="KW-1185">Reference proteome</keyword>
<evidence type="ECO:0000256" key="4">
    <source>
        <dbReference type="ARBA" id="ARBA00022741"/>
    </source>
</evidence>
<dbReference type="Proteomes" id="UP001500449">
    <property type="component" value="Unassembled WGS sequence"/>
</dbReference>
<proteinExistence type="predicted"/>
<dbReference type="PANTHER" id="PTHR43289:SF6">
    <property type="entry name" value="SERINE_THREONINE-PROTEIN KINASE NEKL-3"/>
    <property type="match status" value="1"/>
</dbReference>
<organism evidence="10 11">
    <name type="scientific">Pseudonocardia ailaonensis</name>
    <dbReference type="NCBI Taxonomy" id="367279"/>
    <lineage>
        <taxon>Bacteria</taxon>
        <taxon>Bacillati</taxon>
        <taxon>Actinomycetota</taxon>
        <taxon>Actinomycetes</taxon>
        <taxon>Pseudonocardiales</taxon>
        <taxon>Pseudonocardiaceae</taxon>
        <taxon>Pseudonocardia</taxon>
    </lineage>
</organism>
<dbReference type="Gene3D" id="1.10.510.10">
    <property type="entry name" value="Transferase(Phosphotransferase) domain 1"/>
    <property type="match status" value="1"/>
</dbReference>
<evidence type="ECO:0000256" key="1">
    <source>
        <dbReference type="ARBA" id="ARBA00012513"/>
    </source>
</evidence>
<evidence type="ECO:0000256" key="3">
    <source>
        <dbReference type="ARBA" id="ARBA00022679"/>
    </source>
</evidence>
<feature type="compositionally biased region" description="Low complexity" evidence="8">
    <location>
        <begin position="298"/>
        <end position="316"/>
    </location>
</feature>
<comment type="caution">
    <text evidence="10">The sequence shown here is derived from an EMBL/GenBank/DDBJ whole genome shotgun (WGS) entry which is preliminary data.</text>
</comment>
<dbReference type="RefSeq" id="WP_344425032.1">
    <property type="nucleotide sequence ID" value="NZ_BAAAQK010000025.1"/>
</dbReference>
<keyword evidence="2" id="KW-0723">Serine/threonine-protein kinase</keyword>
<dbReference type="PANTHER" id="PTHR43289">
    <property type="entry name" value="MITOGEN-ACTIVATED PROTEIN KINASE KINASE KINASE 20-RELATED"/>
    <property type="match status" value="1"/>
</dbReference>
<keyword evidence="3" id="KW-0808">Transferase</keyword>
<keyword evidence="5" id="KW-0418">Kinase</keyword>
<dbReference type="InterPro" id="IPR017441">
    <property type="entry name" value="Protein_kinase_ATP_BS"/>
</dbReference>
<dbReference type="CDD" id="cd14014">
    <property type="entry name" value="STKc_PknB_like"/>
    <property type="match status" value="1"/>
</dbReference>
<dbReference type="Gene3D" id="2.130.10.10">
    <property type="entry name" value="YVTN repeat-like/Quinoprotein amine dehydrogenase"/>
    <property type="match status" value="1"/>
</dbReference>
<dbReference type="InterPro" id="IPR011048">
    <property type="entry name" value="Haem_d1_sf"/>
</dbReference>
<accession>A0ABN2NJN0</accession>
<feature type="binding site" evidence="7">
    <location>
        <position position="39"/>
    </location>
    <ligand>
        <name>ATP</name>
        <dbReference type="ChEBI" id="CHEBI:30616"/>
    </ligand>
</feature>
<evidence type="ECO:0000256" key="5">
    <source>
        <dbReference type="ARBA" id="ARBA00022777"/>
    </source>
</evidence>
<evidence type="ECO:0000256" key="2">
    <source>
        <dbReference type="ARBA" id="ARBA00022527"/>
    </source>
</evidence>
<feature type="region of interest" description="Disordered" evidence="8">
    <location>
        <begin position="286"/>
        <end position="339"/>
    </location>
</feature>
<dbReference type="PROSITE" id="PS50011">
    <property type="entry name" value="PROTEIN_KINASE_DOM"/>
    <property type="match status" value="1"/>
</dbReference>